<dbReference type="OrthoDB" id="288864at2"/>
<dbReference type="AlphaFoldDB" id="A0A5C6E8F8"/>
<evidence type="ECO:0000259" key="3">
    <source>
        <dbReference type="PROSITE" id="PS01031"/>
    </source>
</evidence>
<comment type="similarity">
    <text evidence="1 2">Belongs to the small heat shock protein (HSP20) family.</text>
</comment>
<evidence type="ECO:0000256" key="1">
    <source>
        <dbReference type="PROSITE-ProRule" id="PRU00285"/>
    </source>
</evidence>
<comment type="caution">
    <text evidence="4">The sequence shown here is derived from an EMBL/GenBank/DDBJ whole genome shotgun (WGS) entry which is preliminary data.</text>
</comment>
<evidence type="ECO:0000313" key="4">
    <source>
        <dbReference type="EMBL" id="TWU43499.1"/>
    </source>
</evidence>
<proteinExistence type="inferred from homology"/>
<dbReference type="RefSeq" id="WP_146599915.1">
    <property type="nucleotide sequence ID" value="NZ_SJPY01000003.1"/>
</dbReference>
<keyword evidence="5" id="KW-1185">Reference proteome</keyword>
<sequence length="142" mass="16190">MLNTPWQSLVEMNRLGSEMDRVFGRYGNGSGRATAFPPLNLWEDDDNLYVEAELPGFELDDLEIYVTGGNQLSISGERKQPEHEAAVWHRRERAFGKFRRTLELVGRVDSDKVSAHFNNGVLMLTMPKAEEAKPRRIEVKAN</sequence>
<evidence type="ECO:0000313" key="5">
    <source>
        <dbReference type="Proteomes" id="UP000315471"/>
    </source>
</evidence>
<evidence type="ECO:0000256" key="2">
    <source>
        <dbReference type="RuleBase" id="RU003616"/>
    </source>
</evidence>
<dbReference type="Gene3D" id="2.60.40.790">
    <property type="match status" value="1"/>
</dbReference>
<dbReference type="SUPFAM" id="SSF49764">
    <property type="entry name" value="HSP20-like chaperones"/>
    <property type="match status" value="1"/>
</dbReference>
<dbReference type="Pfam" id="PF00011">
    <property type="entry name" value="HSP20"/>
    <property type="match status" value="1"/>
</dbReference>
<dbReference type="Proteomes" id="UP000315471">
    <property type="component" value="Unassembled WGS sequence"/>
</dbReference>
<dbReference type="EMBL" id="SJPY01000003">
    <property type="protein sequence ID" value="TWU43499.1"/>
    <property type="molecule type" value="Genomic_DNA"/>
</dbReference>
<dbReference type="InterPro" id="IPR008978">
    <property type="entry name" value="HSP20-like_chaperone"/>
</dbReference>
<accession>A0A5C6E8F8</accession>
<dbReference type="InterPro" id="IPR002068">
    <property type="entry name" value="A-crystallin/Hsp20_dom"/>
</dbReference>
<reference evidence="4 5" key="1">
    <citation type="submission" date="2019-02" db="EMBL/GenBank/DDBJ databases">
        <title>Deep-cultivation of Planctomycetes and their phenomic and genomic characterization uncovers novel biology.</title>
        <authorList>
            <person name="Wiegand S."/>
            <person name="Jogler M."/>
            <person name="Boedeker C."/>
            <person name="Pinto D."/>
            <person name="Vollmers J."/>
            <person name="Rivas-Marin E."/>
            <person name="Kohn T."/>
            <person name="Peeters S.H."/>
            <person name="Heuer A."/>
            <person name="Rast P."/>
            <person name="Oberbeckmann S."/>
            <person name="Bunk B."/>
            <person name="Jeske O."/>
            <person name="Meyerdierks A."/>
            <person name="Storesund J.E."/>
            <person name="Kallscheuer N."/>
            <person name="Luecker S."/>
            <person name="Lage O.M."/>
            <person name="Pohl T."/>
            <person name="Merkel B.J."/>
            <person name="Hornburger P."/>
            <person name="Mueller R.-W."/>
            <person name="Bruemmer F."/>
            <person name="Labrenz M."/>
            <person name="Spormann A.M."/>
            <person name="Op Den Camp H."/>
            <person name="Overmann J."/>
            <person name="Amann R."/>
            <person name="Jetten M.S.M."/>
            <person name="Mascher T."/>
            <person name="Medema M.H."/>
            <person name="Devos D.P."/>
            <person name="Kaster A.-K."/>
            <person name="Ovreas L."/>
            <person name="Rohde M."/>
            <person name="Galperin M.Y."/>
            <person name="Jogler C."/>
        </authorList>
    </citation>
    <scope>NUCLEOTIDE SEQUENCE [LARGE SCALE GENOMIC DNA]</scope>
    <source>
        <strain evidence="4 5">Q31b</strain>
    </source>
</reference>
<dbReference type="PROSITE" id="PS01031">
    <property type="entry name" value="SHSP"/>
    <property type="match status" value="1"/>
</dbReference>
<protein>
    <submittedName>
        <fullName evidence="4">Spore protein SP21</fullName>
    </submittedName>
</protein>
<name>A0A5C6E8F8_9BACT</name>
<gene>
    <name evidence="4" type="primary">hspA_3</name>
    <name evidence="4" type="ORF">Q31b_25400</name>
</gene>
<dbReference type="CDD" id="cd06464">
    <property type="entry name" value="ACD_sHsps-like"/>
    <property type="match status" value="1"/>
</dbReference>
<organism evidence="4 5">
    <name type="scientific">Novipirellula aureliae</name>
    <dbReference type="NCBI Taxonomy" id="2527966"/>
    <lineage>
        <taxon>Bacteria</taxon>
        <taxon>Pseudomonadati</taxon>
        <taxon>Planctomycetota</taxon>
        <taxon>Planctomycetia</taxon>
        <taxon>Pirellulales</taxon>
        <taxon>Pirellulaceae</taxon>
        <taxon>Novipirellula</taxon>
    </lineage>
</organism>
<dbReference type="PANTHER" id="PTHR11527">
    <property type="entry name" value="HEAT-SHOCK PROTEIN 20 FAMILY MEMBER"/>
    <property type="match status" value="1"/>
</dbReference>
<dbReference type="InterPro" id="IPR031107">
    <property type="entry name" value="Small_HSP"/>
</dbReference>
<feature type="domain" description="SHSP" evidence="3">
    <location>
        <begin position="30"/>
        <end position="142"/>
    </location>
</feature>